<evidence type="ECO:0000256" key="1">
    <source>
        <dbReference type="SAM" id="MobiDB-lite"/>
    </source>
</evidence>
<dbReference type="AlphaFoldDB" id="A0A8J3JCX6"/>
<dbReference type="GO" id="GO:0004553">
    <property type="term" value="F:hydrolase activity, hydrolyzing O-glycosyl compounds"/>
    <property type="evidence" value="ECO:0007669"/>
    <property type="project" value="TreeGrafter"/>
</dbReference>
<gene>
    <name evidence="2" type="ORF">Aru02nite_69940</name>
</gene>
<dbReference type="EMBL" id="BOMB01000052">
    <property type="protein sequence ID" value="GID16105.1"/>
    <property type="molecule type" value="Genomic_DNA"/>
</dbReference>
<dbReference type="Proteomes" id="UP000612808">
    <property type="component" value="Unassembled WGS sequence"/>
</dbReference>
<feature type="region of interest" description="Disordered" evidence="1">
    <location>
        <begin position="33"/>
        <end position="60"/>
    </location>
</feature>
<dbReference type="InterPro" id="IPR051923">
    <property type="entry name" value="Glycosyl_Hydrolase_39"/>
</dbReference>
<accession>A0A8J3JCX6</accession>
<comment type="caution">
    <text evidence="2">The sequence shown here is derived from an EMBL/GenBank/DDBJ whole genome shotgun (WGS) entry which is preliminary data.</text>
</comment>
<reference evidence="2" key="1">
    <citation type="submission" date="2021-01" db="EMBL/GenBank/DDBJ databases">
        <title>Whole genome shotgun sequence of Actinocatenispora rupis NBRC 107355.</title>
        <authorList>
            <person name="Komaki H."/>
            <person name="Tamura T."/>
        </authorList>
    </citation>
    <scope>NUCLEOTIDE SEQUENCE</scope>
    <source>
        <strain evidence="2">NBRC 107355</strain>
    </source>
</reference>
<protein>
    <submittedName>
        <fullName evidence="2">Uncharacterized protein</fullName>
    </submittedName>
</protein>
<proteinExistence type="predicted"/>
<evidence type="ECO:0000313" key="3">
    <source>
        <dbReference type="Proteomes" id="UP000612808"/>
    </source>
</evidence>
<dbReference type="RefSeq" id="WP_203664721.1">
    <property type="nucleotide sequence ID" value="NZ_BAAAZM010000027.1"/>
</dbReference>
<evidence type="ECO:0000313" key="2">
    <source>
        <dbReference type="EMBL" id="GID16105.1"/>
    </source>
</evidence>
<dbReference type="SUPFAM" id="SSF51445">
    <property type="entry name" value="(Trans)glycosidases"/>
    <property type="match status" value="1"/>
</dbReference>
<keyword evidence="3" id="KW-1185">Reference proteome</keyword>
<name>A0A8J3JCX6_9ACTN</name>
<dbReference type="PANTHER" id="PTHR12631">
    <property type="entry name" value="ALPHA-L-IDURONIDASE"/>
    <property type="match status" value="1"/>
</dbReference>
<sequence>MRRWLGTVHPALLAAVVAVVTVLTVVVGLALTGPSGAGGDHPKPSGTPKAHGSAAPGGLPAGFEVGVSHGQHSIDPGMDEDANARAMTLLRRLGPVQNEYVMGWGPQNPEPSPGKYDWESLDGRMALIGRSGGLPVVTLAAAPDWMKGGKAGRTDWNTLAVAPTPAHYADFARLAVAVATRYPQVRYFQVWDAMLGFWSDADNRWDATAYTTFYNTVYDALKKHDPTLNVGGPGTPLDVWHHPNSDQRSAVRGGWGTADQRGLTAVEYWLAHKHGAQFLTVGVDATTKDGYHPPADQGAQRYTALGAWLKQRTDLPLWWANVDASVRKGSPAATPDSLRTTLTGMKDGGARVALFHGPQCDGGDFPCAWTATDTADGGRPTPVTPVLTDFSAR</sequence>
<organism evidence="2 3">
    <name type="scientific">Actinocatenispora rupis</name>
    <dbReference type="NCBI Taxonomy" id="519421"/>
    <lineage>
        <taxon>Bacteria</taxon>
        <taxon>Bacillati</taxon>
        <taxon>Actinomycetota</taxon>
        <taxon>Actinomycetes</taxon>
        <taxon>Micromonosporales</taxon>
        <taxon>Micromonosporaceae</taxon>
        <taxon>Actinocatenispora</taxon>
    </lineage>
</organism>
<dbReference type="PANTHER" id="PTHR12631:SF10">
    <property type="entry name" value="BETA-XYLOSIDASE-LIKE PROTEIN-RELATED"/>
    <property type="match status" value="1"/>
</dbReference>
<dbReference type="InterPro" id="IPR017853">
    <property type="entry name" value="GH"/>
</dbReference>
<dbReference type="Gene3D" id="3.20.20.80">
    <property type="entry name" value="Glycosidases"/>
    <property type="match status" value="1"/>
</dbReference>